<organism evidence="1 2">
    <name type="scientific">Tegillarca granosa</name>
    <name type="common">Malaysian cockle</name>
    <name type="synonym">Anadara granosa</name>
    <dbReference type="NCBI Taxonomy" id="220873"/>
    <lineage>
        <taxon>Eukaryota</taxon>
        <taxon>Metazoa</taxon>
        <taxon>Spiralia</taxon>
        <taxon>Lophotrochozoa</taxon>
        <taxon>Mollusca</taxon>
        <taxon>Bivalvia</taxon>
        <taxon>Autobranchia</taxon>
        <taxon>Pteriomorphia</taxon>
        <taxon>Arcoida</taxon>
        <taxon>Arcoidea</taxon>
        <taxon>Arcidae</taxon>
        <taxon>Tegillarca</taxon>
    </lineage>
</organism>
<evidence type="ECO:0000313" key="1">
    <source>
        <dbReference type="EMBL" id="KAJ8298659.1"/>
    </source>
</evidence>
<name>A0ABQ9E010_TEGGR</name>
<evidence type="ECO:0000313" key="2">
    <source>
        <dbReference type="Proteomes" id="UP001217089"/>
    </source>
</evidence>
<protein>
    <submittedName>
        <fullName evidence="1">Uncharacterized protein</fullName>
    </submittedName>
</protein>
<accession>A0ABQ9E010</accession>
<dbReference type="Proteomes" id="UP001217089">
    <property type="component" value="Unassembled WGS sequence"/>
</dbReference>
<dbReference type="InterPro" id="IPR034584">
    <property type="entry name" value="SPMIP8"/>
</dbReference>
<gene>
    <name evidence="1" type="ORF">KUTeg_022719</name>
</gene>
<dbReference type="PANTHER" id="PTHR35348">
    <property type="entry name" value="TESTIS, PROSTATE AND PLACENTA-EXPRESSED PROTEIN"/>
    <property type="match status" value="1"/>
</dbReference>
<dbReference type="Pfam" id="PF22574">
    <property type="entry name" value="SPMIP8"/>
    <property type="match status" value="1"/>
</dbReference>
<keyword evidence="2" id="KW-1185">Reference proteome</keyword>
<reference evidence="1 2" key="1">
    <citation type="submission" date="2022-12" db="EMBL/GenBank/DDBJ databases">
        <title>Chromosome-level genome of Tegillarca granosa.</title>
        <authorList>
            <person name="Kim J."/>
        </authorList>
    </citation>
    <scope>NUCLEOTIDE SEQUENCE [LARGE SCALE GENOMIC DNA]</scope>
    <source>
        <strain evidence="1">Teg-2019</strain>
        <tissue evidence="1">Adductor muscle</tissue>
    </source>
</reference>
<comment type="caution">
    <text evidence="1">The sequence shown here is derived from an EMBL/GenBank/DDBJ whole genome shotgun (WGS) entry which is preliminary data.</text>
</comment>
<proteinExistence type="predicted"/>
<dbReference type="EMBL" id="JARBDR010000921">
    <property type="protein sequence ID" value="KAJ8298659.1"/>
    <property type="molecule type" value="Genomic_DNA"/>
</dbReference>
<dbReference type="PANTHER" id="PTHR35348:SF1">
    <property type="entry name" value="TESTIS, PROSTATE AND PLACENTA-EXPRESSED PROTEIN"/>
    <property type="match status" value="1"/>
</dbReference>
<sequence>MQRLNQLRNNFPQMTTVGVDPGEVQRINPMNIPSYSYQYPSHRRVQLAAVKDGLFHPNLPSFRRMDMDTAGHKLPDEHCRTTTTCGPDQRFVGYAVRYLRPEVTRSWRYTLRQEPSLDQYGQKPMPANVL</sequence>